<evidence type="ECO:0000256" key="3">
    <source>
        <dbReference type="ARBA" id="ARBA00022723"/>
    </source>
</evidence>
<keyword evidence="4" id="KW-0378">Hydrolase</keyword>
<keyword evidence="5" id="KW-0460">Magnesium</keyword>
<dbReference type="InterPro" id="IPR000086">
    <property type="entry name" value="NUDIX_hydrolase_dom"/>
</dbReference>
<dbReference type="PANTHER" id="PTHR12992">
    <property type="entry name" value="NUDIX HYDROLASE"/>
    <property type="match status" value="1"/>
</dbReference>
<keyword evidence="10" id="KW-1185">Reference proteome</keyword>
<dbReference type="Proteomes" id="UP001431449">
    <property type="component" value="Unassembled WGS sequence"/>
</dbReference>
<dbReference type="PROSITE" id="PS51462">
    <property type="entry name" value="NUDIX"/>
    <property type="match status" value="1"/>
</dbReference>
<evidence type="ECO:0000256" key="5">
    <source>
        <dbReference type="ARBA" id="ARBA00022842"/>
    </source>
</evidence>
<dbReference type="EMBL" id="JALNMH010000015">
    <property type="protein sequence ID" value="MCK7595271.1"/>
    <property type="molecule type" value="Genomic_DNA"/>
</dbReference>
<dbReference type="Pfam" id="PF00293">
    <property type="entry name" value="NUDIX"/>
    <property type="match status" value="1"/>
</dbReference>
<protein>
    <submittedName>
        <fullName evidence="9">CoA pyrophosphatase</fullName>
    </submittedName>
</protein>
<feature type="domain" description="Nudix hydrolase" evidence="8">
    <location>
        <begin position="36"/>
        <end position="168"/>
    </location>
</feature>
<dbReference type="Gene3D" id="3.90.79.10">
    <property type="entry name" value="Nucleoside Triphosphate Pyrophosphohydrolase"/>
    <property type="match status" value="1"/>
</dbReference>
<evidence type="ECO:0000313" key="9">
    <source>
        <dbReference type="EMBL" id="MCK7595271.1"/>
    </source>
</evidence>
<accession>A0ABT0GL50</accession>
<sequence length="200" mass="22407">MASPRLRSGHLHPLDRPPQEAPWNSDELLDLLPEHLAEAAVLVGLIERPAGQSVLLTRRTDSMRQHAGQIAFPGGRRDPGDRDLVAAALRETEEEVGIGAPLIEPLGFLDPYATITGFRVTPVLARIDPGYQLRLEAAEVAEAFEVPLTYLLDPANSEQVGAEFRGRMRHYWQIHFGRYRIWGATAAMILNLRRFFESEH</sequence>
<evidence type="ECO:0000256" key="1">
    <source>
        <dbReference type="ARBA" id="ARBA00001936"/>
    </source>
</evidence>
<comment type="cofactor">
    <cofactor evidence="2">
        <name>Mg(2+)</name>
        <dbReference type="ChEBI" id="CHEBI:18420"/>
    </cofactor>
</comment>
<dbReference type="PANTHER" id="PTHR12992:SF11">
    <property type="entry name" value="MITOCHONDRIAL COENZYME A DIPHOSPHATASE NUDT8"/>
    <property type="match status" value="1"/>
</dbReference>
<proteinExistence type="predicted"/>
<dbReference type="InterPro" id="IPR015797">
    <property type="entry name" value="NUDIX_hydrolase-like_dom_sf"/>
</dbReference>
<comment type="caution">
    <text evidence="9">The sequence shown here is derived from an EMBL/GenBank/DDBJ whole genome shotgun (WGS) entry which is preliminary data.</text>
</comment>
<evidence type="ECO:0000256" key="7">
    <source>
        <dbReference type="SAM" id="MobiDB-lite"/>
    </source>
</evidence>
<evidence type="ECO:0000256" key="6">
    <source>
        <dbReference type="ARBA" id="ARBA00023211"/>
    </source>
</evidence>
<keyword evidence="3" id="KW-0479">Metal-binding</keyword>
<evidence type="ECO:0000256" key="2">
    <source>
        <dbReference type="ARBA" id="ARBA00001946"/>
    </source>
</evidence>
<keyword evidence="6" id="KW-0464">Manganese</keyword>
<reference evidence="9" key="1">
    <citation type="submission" date="2022-04" db="EMBL/GenBank/DDBJ databases">
        <title>Lysobacter sp. CAU 1642 isolated from sea sand.</title>
        <authorList>
            <person name="Kim W."/>
        </authorList>
    </citation>
    <scope>NUCLEOTIDE SEQUENCE</scope>
    <source>
        <strain evidence="9">CAU 1642</strain>
    </source>
</reference>
<dbReference type="NCBIfam" id="NF007980">
    <property type="entry name" value="PRK10707.1"/>
    <property type="match status" value="1"/>
</dbReference>
<feature type="region of interest" description="Disordered" evidence="7">
    <location>
        <begin position="1"/>
        <end position="22"/>
    </location>
</feature>
<dbReference type="CDD" id="cd03426">
    <property type="entry name" value="NUDIX_CoAse_Nudt7"/>
    <property type="match status" value="1"/>
</dbReference>
<dbReference type="SUPFAM" id="SSF55811">
    <property type="entry name" value="Nudix"/>
    <property type="match status" value="1"/>
</dbReference>
<dbReference type="InterPro" id="IPR045121">
    <property type="entry name" value="CoAse"/>
</dbReference>
<evidence type="ECO:0000259" key="8">
    <source>
        <dbReference type="PROSITE" id="PS51462"/>
    </source>
</evidence>
<comment type="cofactor">
    <cofactor evidence="1">
        <name>Mn(2+)</name>
        <dbReference type="ChEBI" id="CHEBI:29035"/>
    </cofactor>
</comment>
<evidence type="ECO:0000313" key="10">
    <source>
        <dbReference type="Proteomes" id="UP001431449"/>
    </source>
</evidence>
<gene>
    <name evidence="9" type="ORF">M0G41_16550</name>
</gene>
<name>A0ABT0GL50_9GAMM</name>
<organism evidence="9 10">
    <name type="scientific">Pseudomarimonas salicorniae</name>
    <dbReference type="NCBI Taxonomy" id="2933270"/>
    <lineage>
        <taxon>Bacteria</taxon>
        <taxon>Pseudomonadati</taxon>
        <taxon>Pseudomonadota</taxon>
        <taxon>Gammaproteobacteria</taxon>
        <taxon>Lysobacterales</taxon>
        <taxon>Lysobacteraceae</taxon>
        <taxon>Pseudomarimonas</taxon>
    </lineage>
</organism>
<evidence type="ECO:0000256" key="4">
    <source>
        <dbReference type="ARBA" id="ARBA00022801"/>
    </source>
</evidence>